<feature type="compositionally biased region" description="Low complexity" evidence="5">
    <location>
        <begin position="185"/>
        <end position="196"/>
    </location>
</feature>
<dbReference type="GO" id="GO:0016020">
    <property type="term" value="C:membrane"/>
    <property type="evidence" value="ECO:0007669"/>
    <property type="project" value="UniProtKB-SubCell"/>
</dbReference>
<feature type="region of interest" description="Disordered" evidence="5">
    <location>
        <begin position="1"/>
        <end position="36"/>
    </location>
</feature>
<evidence type="ECO:0000256" key="6">
    <source>
        <dbReference type="SAM" id="Phobius"/>
    </source>
</evidence>
<gene>
    <name evidence="7" type="ORF">QBC38DRAFT_88553</name>
</gene>
<keyword evidence="3 6" id="KW-1133">Transmembrane helix</keyword>
<feature type="region of interest" description="Disordered" evidence="5">
    <location>
        <begin position="83"/>
        <end position="220"/>
    </location>
</feature>
<comment type="caution">
    <text evidence="7">The sequence shown here is derived from an EMBL/GenBank/DDBJ whole genome shotgun (WGS) entry which is preliminary data.</text>
</comment>
<organism evidence="7 8">
    <name type="scientific">Podospora fimiseda</name>
    <dbReference type="NCBI Taxonomy" id="252190"/>
    <lineage>
        <taxon>Eukaryota</taxon>
        <taxon>Fungi</taxon>
        <taxon>Dikarya</taxon>
        <taxon>Ascomycota</taxon>
        <taxon>Pezizomycotina</taxon>
        <taxon>Sordariomycetes</taxon>
        <taxon>Sordariomycetidae</taxon>
        <taxon>Sordariales</taxon>
        <taxon>Podosporaceae</taxon>
        <taxon>Podospora</taxon>
    </lineage>
</organism>
<keyword evidence="4 6" id="KW-0472">Membrane</keyword>
<keyword evidence="8" id="KW-1185">Reference proteome</keyword>
<evidence type="ECO:0000256" key="4">
    <source>
        <dbReference type="ARBA" id="ARBA00023136"/>
    </source>
</evidence>
<dbReference type="Proteomes" id="UP001301958">
    <property type="component" value="Unassembled WGS sequence"/>
</dbReference>
<dbReference type="InterPro" id="IPR051694">
    <property type="entry name" value="Immunoregulatory_rcpt-like"/>
</dbReference>
<feature type="compositionally biased region" description="Polar residues" evidence="5">
    <location>
        <begin position="18"/>
        <end position="33"/>
    </location>
</feature>
<feature type="region of interest" description="Disordered" evidence="5">
    <location>
        <begin position="252"/>
        <end position="297"/>
    </location>
</feature>
<comment type="subcellular location">
    <subcellularLocation>
        <location evidence="1">Membrane</location>
        <topology evidence="1">Single-pass membrane protein</topology>
    </subcellularLocation>
</comment>
<dbReference type="GO" id="GO:0071944">
    <property type="term" value="C:cell periphery"/>
    <property type="evidence" value="ECO:0007669"/>
    <property type="project" value="UniProtKB-ARBA"/>
</dbReference>
<feature type="compositionally biased region" description="Low complexity" evidence="5">
    <location>
        <begin position="255"/>
        <end position="269"/>
    </location>
</feature>
<feature type="compositionally biased region" description="Polar residues" evidence="5">
    <location>
        <begin position="204"/>
        <end position="220"/>
    </location>
</feature>
<name>A0AAN7BFI0_9PEZI</name>
<evidence type="ECO:0000313" key="7">
    <source>
        <dbReference type="EMBL" id="KAK4222233.1"/>
    </source>
</evidence>
<evidence type="ECO:0000256" key="1">
    <source>
        <dbReference type="ARBA" id="ARBA00004167"/>
    </source>
</evidence>
<feature type="compositionally biased region" description="Basic and acidic residues" evidence="5">
    <location>
        <begin position="83"/>
        <end position="125"/>
    </location>
</feature>
<dbReference type="AlphaFoldDB" id="A0AAN7BFI0"/>
<evidence type="ECO:0000256" key="5">
    <source>
        <dbReference type="SAM" id="MobiDB-lite"/>
    </source>
</evidence>
<feature type="transmembrane region" description="Helical" evidence="6">
    <location>
        <begin position="225"/>
        <end position="246"/>
    </location>
</feature>
<accession>A0AAN7BFI0</accession>
<dbReference type="PANTHER" id="PTHR15549">
    <property type="entry name" value="PAIRED IMMUNOGLOBULIN-LIKE TYPE 2 RECEPTOR"/>
    <property type="match status" value="1"/>
</dbReference>
<keyword evidence="2 6" id="KW-0812">Transmembrane</keyword>
<evidence type="ECO:0000313" key="8">
    <source>
        <dbReference type="Proteomes" id="UP001301958"/>
    </source>
</evidence>
<dbReference type="EMBL" id="MU865483">
    <property type="protein sequence ID" value="KAK4222233.1"/>
    <property type="molecule type" value="Genomic_DNA"/>
</dbReference>
<sequence>MMFRLHKTSILGKPAPSRSHNLNNPLHTPTTGWDSHGPADIIARDGGFWAKFGNGGKDSRDDIDRRLKEAVDKIKEDFEDRIAKTGDEREKSQLGRERDGKINEEHKKANNERNNRNDPENERPRPSTTAKTSAAEAPSTTSKLATTSTTTLAPPTLDSPLSLNPSAPVNPSPSATSFPELDGASPYSVSPSISPSTTLAGGESVQTSDTQKPTKQGSNGTVFKVGIAVGSVACLFIILACIVFIFRRGRGGGSQYSSNSSYISSNKSSSSRRKPRMSRDMEETLLEDEPNELEKHENPKSLISRWMSEVHCHQITDPARISVSVPSAGTRFQGQPADISDISSILTTAVTHTTHSTNGNFKPRTALRHPNLPPIGASLTQPFNPNFYEQSPTIEVSPDTPSSSSVYSQNNNVNPNILVPSIPLAARLSGVGVVVPPDPYLEDGNYMYSRDSMGSNISSMSAKSKRRSI</sequence>
<reference evidence="7" key="1">
    <citation type="journal article" date="2023" name="Mol. Phylogenet. Evol.">
        <title>Genome-scale phylogeny and comparative genomics of the fungal order Sordariales.</title>
        <authorList>
            <person name="Hensen N."/>
            <person name="Bonometti L."/>
            <person name="Westerberg I."/>
            <person name="Brannstrom I.O."/>
            <person name="Guillou S."/>
            <person name="Cros-Aarteil S."/>
            <person name="Calhoun S."/>
            <person name="Haridas S."/>
            <person name="Kuo A."/>
            <person name="Mondo S."/>
            <person name="Pangilinan J."/>
            <person name="Riley R."/>
            <person name="LaButti K."/>
            <person name="Andreopoulos B."/>
            <person name="Lipzen A."/>
            <person name="Chen C."/>
            <person name="Yan M."/>
            <person name="Daum C."/>
            <person name="Ng V."/>
            <person name="Clum A."/>
            <person name="Steindorff A."/>
            <person name="Ohm R.A."/>
            <person name="Martin F."/>
            <person name="Silar P."/>
            <person name="Natvig D.O."/>
            <person name="Lalanne C."/>
            <person name="Gautier V."/>
            <person name="Ament-Velasquez S.L."/>
            <person name="Kruys A."/>
            <person name="Hutchinson M.I."/>
            <person name="Powell A.J."/>
            <person name="Barry K."/>
            <person name="Miller A.N."/>
            <person name="Grigoriev I.V."/>
            <person name="Debuchy R."/>
            <person name="Gladieux P."/>
            <person name="Hiltunen Thoren M."/>
            <person name="Johannesson H."/>
        </authorList>
    </citation>
    <scope>NUCLEOTIDE SEQUENCE</scope>
    <source>
        <strain evidence="7">CBS 990.96</strain>
    </source>
</reference>
<feature type="compositionally biased region" description="Low complexity" evidence="5">
    <location>
        <begin position="137"/>
        <end position="175"/>
    </location>
</feature>
<evidence type="ECO:0000256" key="2">
    <source>
        <dbReference type="ARBA" id="ARBA00022692"/>
    </source>
</evidence>
<evidence type="ECO:0000256" key="3">
    <source>
        <dbReference type="ARBA" id="ARBA00022989"/>
    </source>
</evidence>
<reference evidence="7" key="2">
    <citation type="submission" date="2023-05" db="EMBL/GenBank/DDBJ databases">
        <authorList>
            <consortium name="Lawrence Berkeley National Laboratory"/>
            <person name="Steindorff A."/>
            <person name="Hensen N."/>
            <person name="Bonometti L."/>
            <person name="Westerberg I."/>
            <person name="Brannstrom I.O."/>
            <person name="Guillou S."/>
            <person name="Cros-Aarteil S."/>
            <person name="Calhoun S."/>
            <person name="Haridas S."/>
            <person name="Kuo A."/>
            <person name="Mondo S."/>
            <person name="Pangilinan J."/>
            <person name="Riley R."/>
            <person name="Labutti K."/>
            <person name="Andreopoulos B."/>
            <person name="Lipzen A."/>
            <person name="Chen C."/>
            <person name="Yanf M."/>
            <person name="Daum C."/>
            <person name="Ng V."/>
            <person name="Clum A."/>
            <person name="Ohm R."/>
            <person name="Martin F."/>
            <person name="Silar P."/>
            <person name="Natvig D."/>
            <person name="Lalanne C."/>
            <person name="Gautier V."/>
            <person name="Ament-Velasquez S.L."/>
            <person name="Kruys A."/>
            <person name="Hutchinson M.I."/>
            <person name="Powell A.J."/>
            <person name="Barry K."/>
            <person name="Miller A.N."/>
            <person name="Grigoriev I.V."/>
            <person name="Debuchy R."/>
            <person name="Gladieux P."/>
            <person name="Thoren M.H."/>
            <person name="Johannesson H."/>
        </authorList>
    </citation>
    <scope>NUCLEOTIDE SEQUENCE</scope>
    <source>
        <strain evidence="7">CBS 990.96</strain>
    </source>
</reference>
<protein>
    <submittedName>
        <fullName evidence="7">Uncharacterized protein</fullName>
    </submittedName>
</protein>
<proteinExistence type="predicted"/>